<dbReference type="EMBL" id="MU267725">
    <property type="protein sequence ID" value="KAH7910146.1"/>
    <property type="molecule type" value="Genomic_DNA"/>
</dbReference>
<accession>A0ACB8A9K4</accession>
<keyword evidence="2" id="KW-1185">Reference proteome</keyword>
<evidence type="ECO:0000313" key="2">
    <source>
        <dbReference type="Proteomes" id="UP000790377"/>
    </source>
</evidence>
<protein>
    <submittedName>
        <fullName evidence="1">Uncharacterized protein</fullName>
    </submittedName>
</protein>
<comment type="caution">
    <text evidence="1">The sequence shown here is derived from an EMBL/GenBank/DDBJ whole genome shotgun (WGS) entry which is preliminary data.</text>
</comment>
<evidence type="ECO:0000313" key="1">
    <source>
        <dbReference type="EMBL" id="KAH7910146.1"/>
    </source>
</evidence>
<name>A0ACB8A9K4_9AGAM</name>
<reference evidence="1" key="1">
    <citation type="journal article" date="2021" name="New Phytol.">
        <title>Evolutionary innovations through gain and loss of genes in the ectomycorrhizal Boletales.</title>
        <authorList>
            <person name="Wu G."/>
            <person name="Miyauchi S."/>
            <person name="Morin E."/>
            <person name="Kuo A."/>
            <person name="Drula E."/>
            <person name="Varga T."/>
            <person name="Kohler A."/>
            <person name="Feng B."/>
            <person name="Cao Y."/>
            <person name="Lipzen A."/>
            <person name="Daum C."/>
            <person name="Hundley H."/>
            <person name="Pangilinan J."/>
            <person name="Johnson J."/>
            <person name="Barry K."/>
            <person name="LaButti K."/>
            <person name="Ng V."/>
            <person name="Ahrendt S."/>
            <person name="Min B."/>
            <person name="Choi I.G."/>
            <person name="Park H."/>
            <person name="Plett J.M."/>
            <person name="Magnuson J."/>
            <person name="Spatafora J.W."/>
            <person name="Nagy L.G."/>
            <person name="Henrissat B."/>
            <person name="Grigoriev I.V."/>
            <person name="Yang Z.L."/>
            <person name="Xu J."/>
            <person name="Martin F.M."/>
        </authorList>
    </citation>
    <scope>NUCLEOTIDE SEQUENCE</scope>
    <source>
        <strain evidence="1">ATCC 28755</strain>
    </source>
</reference>
<gene>
    <name evidence="1" type="ORF">BJ138DRAFT_141100</name>
</gene>
<sequence length="541" mass="59080">MALLSHKDLLEALGLPSDLQDEDITDVLSTLISTAAHDPTPQKGLDAIYSAVSQYDGISYLDPLSVLPVLISCDRDGTRELIQIIGQDCSAKEVVIAIQEALEQLKFALESESDENDSERPVQQVINVISLSSLSFPKLKLGKRTAYTIIAPVLSDLQFCVGSLGRSASKDQGRGLIYGTASLAKSLYSWVAVSGLPADIEQTKDLLVRLIDATIFACASSIQSFLAARLFEARFPRLVISSSIESGWQEGEQSVSNVLDVLLELGVPSNTIPERPSLNTLIYLAHSTSLSHPPIPLLSTLLPFIVASIQMNVALDECLFLLLDTLLRAQSLVPRTDLLPDIVTNLAAVLPPLASTHPDPFVRHLTLRLVSLLLNLSPQPLRLEILMELTSEPDFPQMRSAAIGLLKEAVLEGLSAPIVSNVFASKMLLQAFGAVLFKTIPPDFFSTVHSVEDIQESLEPGRISECLSLYYVLLQRDKDNKTGIRGKDSIVSVEGSLLSSLRQFLERWMQATDIAEPLMPLVSLQMGVDRVDETIRTIHNI</sequence>
<proteinExistence type="predicted"/>
<dbReference type="Proteomes" id="UP000790377">
    <property type="component" value="Unassembled WGS sequence"/>
</dbReference>
<organism evidence="1 2">
    <name type="scientific">Hygrophoropsis aurantiaca</name>
    <dbReference type="NCBI Taxonomy" id="72124"/>
    <lineage>
        <taxon>Eukaryota</taxon>
        <taxon>Fungi</taxon>
        <taxon>Dikarya</taxon>
        <taxon>Basidiomycota</taxon>
        <taxon>Agaricomycotina</taxon>
        <taxon>Agaricomycetes</taxon>
        <taxon>Agaricomycetidae</taxon>
        <taxon>Boletales</taxon>
        <taxon>Coniophorineae</taxon>
        <taxon>Hygrophoropsidaceae</taxon>
        <taxon>Hygrophoropsis</taxon>
    </lineage>
</organism>